<proteinExistence type="predicted"/>
<reference evidence="1 2" key="1">
    <citation type="submission" date="2013-06" db="EMBL/GenBank/DDBJ databases">
        <authorList>
            <person name="Walk S."/>
            <person name="Aronoff D."/>
            <person name="Young V.Y."/>
            <person name="Marsh J."/>
            <person name="Harrison L."/>
            <person name="Daugherty S.C."/>
            <person name="Shefchek K.A."/>
            <person name="Hine E.E."/>
            <person name="Tallon L.J."/>
            <person name="Sadzewicz L.K."/>
            <person name="Rasko D.A."/>
        </authorList>
    </citation>
    <scope>NUCLEOTIDE SEQUENCE [LARGE SCALE GENOMIC DNA]</scope>
    <source>
        <strain evidence="1 2">ATCC 638</strain>
    </source>
</reference>
<evidence type="ECO:0000313" key="2">
    <source>
        <dbReference type="Proteomes" id="UP000015688"/>
    </source>
</evidence>
<protein>
    <submittedName>
        <fullName evidence="1">Uncharacterized protein</fullName>
    </submittedName>
</protein>
<dbReference type="RefSeq" id="WP_021433157.1">
    <property type="nucleotide sequence ID" value="NZ_AVNC01000015.1"/>
</dbReference>
<comment type="caution">
    <text evidence="1">The sequence shown here is derived from an EMBL/GenBank/DDBJ whole genome shotgun (WGS) entry which is preliminary data.</text>
</comment>
<dbReference type="EMBL" id="AVNC01000015">
    <property type="protein sequence ID" value="EQK43063.1"/>
    <property type="molecule type" value="Genomic_DNA"/>
</dbReference>
<name>T4VNG6_PARBF</name>
<dbReference type="GeneID" id="67472849"/>
<dbReference type="PATRIC" id="fig|1233171.3.peg.1896"/>
<gene>
    <name evidence="1" type="ORF">C672_2007</name>
</gene>
<organism evidence="1 2">
    <name type="scientific">Paraclostridium bifermentans ATCC 638 = DSM 14991</name>
    <dbReference type="NCBI Taxonomy" id="1233171"/>
    <lineage>
        <taxon>Bacteria</taxon>
        <taxon>Bacillati</taxon>
        <taxon>Bacillota</taxon>
        <taxon>Clostridia</taxon>
        <taxon>Peptostreptococcales</taxon>
        <taxon>Peptostreptococcaceae</taxon>
        <taxon>Paraclostridium</taxon>
    </lineage>
</organism>
<evidence type="ECO:0000313" key="1">
    <source>
        <dbReference type="EMBL" id="EQK43063.1"/>
    </source>
</evidence>
<accession>T4VNG6</accession>
<dbReference type="AlphaFoldDB" id="T4VNG6"/>
<dbReference type="Proteomes" id="UP000015688">
    <property type="component" value="Unassembled WGS sequence"/>
</dbReference>
<sequence>MNFKKLSIIFVIAILIFTNSVSIVSAIEIYSPTKQGNEYINDLNMIDNNMYMVIKLISKDNLDKDDAIKQINYADSLIKGLHSKISKLSSKEDDVVLSIRAVLSFYKLSLLKAEDYIQTRNTEDLIDSISTFSIGYNASTSLRKIINEAGK</sequence>